<organism evidence="1 2">
    <name type="scientific">Rickenella mellea</name>
    <dbReference type="NCBI Taxonomy" id="50990"/>
    <lineage>
        <taxon>Eukaryota</taxon>
        <taxon>Fungi</taxon>
        <taxon>Dikarya</taxon>
        <taxon>Basidiomycota</taxon>
        <taxon>Agaricomycotina</taxon>
        <taxon>Agaricomycetes</taxon>
        <taxon>Hymenochaetales</taxon>
        <taxon>Rickenellaceae</taxon>
        <taxon>Rickenella</taxon>
    </lineage>
</organism>
<dbReference type="VEuPathDB" id="FungiDB:BD410DRAFT_809895"/>
<dbReference type="Proteomes" id="UP000294933">
    <property type="component" value="Unassembled WGS sequence"/>
</dbReference>
<dbReference type="OrthoDB" id="2686745at2759"/>
<evidence type="ECO:0000313" key="1">
    <source>
        <dbReference type="EMBL" id="TDL14239.1"/>
    </source>
</evidence>
<gene>
    <name evidence="1" type="ORF">BD410DRAFT_809895</name>
</gene>
<keyword evidence="2" id="KW-1185">Reference proteome</keyword>
<feature type="non-terminal residue" evidence="1">
    <location>
        <position position="1"/>
    </location>
</feature>
<evidence type="ECO:0000313" key="2">
    <source>
        <dbReference type="Proteomes" id="UP000294933"/>
    </source>
</evidence>
<reference evidence="1 2" key="1">
    <citation type="submission" date="2018-06" db="EMBL/GenBank/DDBJ databases">
        <title>A transcriptomic atlas of mushroom development highlights an independent origin of complex multicellularity.</title>
        <authorList>
            <consortium name="DOE Joint Genome Institute"/>
            <person name="Krizsan K."/>
            <person name="Almasi E."/>
            <person name="Merenyi Z."/>
            <person name="Sahu N."/>
            <person name="Viragh M."/>
            <person name="Koszo T."/>
            <person name="Mondo S."/>
            <person name="Kiss B."/>
            <person name="Balint B."/>
            <person name="Kues U."/>
            <person name="Barry K."/>
            <person name="Hegedus J.C."/>
            <person name="Henrissat B."/>
            <person name="Johnson J."/>
            <person name="Lipzen A."/>
            <person name="Ohm R."/>
            <person name="Nagy I."/>
            <person name="Pangilinan J."/>
            <person name="Yan J."/>
            <person name="Xiong Y."/>
            <person name="Grigoriev I.V."/>
            <person name="Hibbett D.S."/>
            <person name="Nagy L.G."/>
        </authorList>
    </citation>
    <scope>NUCLEOTIDE SEQUENCE [LARGE SCALE GENOMIC DNA]</scope>
    <source>
        <strain evidence="1 2">SZMC22713</strain>
    </source>
</reference>
<proteinExistence type="predicted"/>
<dbReference type="AlphaFoldDB" id="A0A4Y7PI71"/>
<accession>A0A4Y7PI71</accession>
<sequence length="151" mass="16676">SRASTEPPHASTSAAAELTTDAICKPGGEVGRPGRGGYTLKKAMIGWREREFKALKDYVYELIDAHLDKTKSMQAQNERRRQVVRDSASARFPRLDRYVNCWPVNDIMLMRLKNTSRTARIAQEKLDAANALKKAKAGNTKASVAKAVGNS</sequence>
<dbReference type="STRING" id="50990.A0A4Y7PI71"/>
<name>A0A4Y7PI71_9AGAM</name>
<protein>
    <submittedName>
        <fullName evidence="1">Uncharacterized protein</fullName>
    </submittedName>
</protein>
<dbReference type="EMBL" id="ML170366">
    <property type="protein sequence ID" value="TDL14239.1"/>
    <property type="molecule type" value="Genomic_DNA"/>
</dbReference>